<keyword evidence="11" id="KW-1185">Reference proteome</keyword>
<evidence type="ECO:0000256" key="6">
    <source>
        <dbReference type="ARBA" id="ARBA00022777"/>
    </source>
</evidence>
<dbReference type="SUPFAM" id="SSF55083">
    <property type="entry name" value="6-hydroxymethyl-7,8-dihydropterin pyrophosphokinase, HPPK"/>
    <property type="match status" value="1"/>
</dbReference>
<evidence type="ECO:0000259" key="9">
    <source>
        <dbReference type="PROSITE" id="PS00794"/>
    </source>
</evidence>
<dbReference type="GO" id="GO:0003848">
    <property type="term" value="F:2-amino-4-hydroxy-6-hydroxymethyldihydropteridine diphosphokinase activity"/>
    <property type="evidence" value="ECO:0007669"/>
    <property type="project" value="UniProtKB-EC"/>
</dbReference>
<dbReference type="Proteomes" id="UP000832041">
    <property type="component" value="Chromosome"/>
</dbReference>
<sequence length="174" mass="19093">MSTNENRAGRVVLALGSNLGDRLGILQGAVDTLFAPGPLRLVALSPVYETAPVGGPEQDDYLNAVAVADTLLTPEALLERVQEVERAFHRVREVRWGPRTLDVDVIAYDGLVRTDPALTLPHPRAHERAFVLRPWADIDPDAEIAGRGAVRDLLAGVADQELRRRDDLVLRVPR</sequence>
<protein>
    <recommendedName>
        <fullName evidence="3">2-amino-4-hydroxy-6-hydroxymethyldihydropteridine diphosphokinase</fullName>
        <ecNumber evidence="3">2.7.6.3</ecNumber>
    </recommendedName>
</protein>
<reference evidence="10 11" key="1">
    <citation type="submission" date="2020-04" db="EMBL/GenBank/DDBJ databases">
        <title>Thermobifida alba genome sequencing and assembly.</title>
        <authorList>
            <person name="Luzics S."/>
            <person name="Horvath B."/>
            <person name="Nagy I."/>
            <person name="Toth A."/>
            <person name="Nagy I."/>
            <person name="Kukolya J."/>
        </authorList>
    </citation>
    <scope>NUCLEOTIDE SEQUENCE [LARGE SCALE GENOMIC DNA]</scope>
    <source>
        <strain evidence="10 11">DSM 43795</strain>
    </source>
</reference>
<accession>A0ABY4L3K2</accession>
<organism evidence="10 11">
    <name type="scientific">Thermobifida alba</name>
    <name type="common">Thermomonospora alba</name>
    <dbReference type="NCBI Taxonomy" id="53522"/>
    <lineage>
        <taxon>Bacteria</taxon>
        <taxon>Bacillati</taxon>
        <taxon>Actinomycetota</taxon>
        <taxon>Actinomycetes</taxon>
        <taxon>Streptosporangiales</taxon>
        <taxon>Nocardiopsidaceae</taxon>
        <taxon>Thermobifida</taxon>
    </lineage>
</organism>
<keyword evidence="7" id="KW-0067">ATP-binding</keyword>
<dbReference type="CDD" id="cd00483">
    <property type="entry name" value="HPPK"/>
    <property type="match status" value="1"/>
</dbReference>
<proteinExistence type="predicted"/>
<keyword evidence="5" id="KW-0547">Nucleotide-binding</keyword>
<dbReference type="NCBIfam" id="TIGR01498">
    <property type="entry name" value="folK"/>
    <property type="match status" value="1"/>
</dbReference>
<name>A0ABY4L3K2_THEAE</name>
<evidence type="ECO:0000256" key="3">
    <source>
        <dbReference type="ARBA" id="ARBA00013253"/>
    </source>
</evidence>
<keyword evidence="8" id="KW-0289">Folate biosynthesis</keyword>
<evidence type="ECO:0000256" key="2">
    <source>
        <dbReference type="ARBA" id="ARBA00005051"/>
    </source>
</evidence>
<evidence type="ECO:0000256" key="4">
    <source>
        <dbReference type="ARBA" id="ARBA00022679"/>
    </source>
</evidence>
<comment type="pathway">
    <text evidence="2">Cofactor biosynthesis; tetrahydrofolate biosynthesis; 2-amino-4-hydroxy-6-hydroxymethyl-7,8-dihydropteridine diphosphate from 7,8-dihydroneopterin triphosphate: step 4/4.</text>
</comment>
<evidence type="ECO:0000256" key="7">
    <source>
        <dbReference type="ARBA" id="ARBA00022840"/>
    </source>
</evidence>
<dbReference type="RefSeq" id="WP_248590703.1">
    <property type="nucleotide sequence ID" value="NZ_BAABEB010000005.1"/>
</dbReference>
<keyword evidence="4 10" id="KW-0808">Transferase</keyword>
<dbReference type="PANTHER" id="PTHR43071:SF1">
    <property type="entry name" value="2-AMINO-4-HYDROXY-6-HYDROXYMETHYLDIHYDROPTERIDINE PYROPHOSPHOKINASE"/>
    <property type="match status" value="1"/>
</dbReference>
<gene>
    <name evidence="10" type="primary">folK</name>
    <name evidence="10" type="ORF">FOF52_15655</name>
</gene>
<dbReference type="EMBL" id="CP051627">
    <property type="protein sequence ID" value="UPT22222.1"/>
    <property type="molecule type" value="Genomic_DNA"/>
</dbReference>
<evidence type="ECO:0000256" key="8">
    <source>
        <dbReference type="ARBA" id="ARBA00022909"/>
    </source>
</evidence>
<dbReference type="PANTHER" id="PTHR43071">
    <property type="entry name" value="2-AMINO-4-HYDROXY-6-HYDROXYMETHYLDIHYDROPTERIDINE PYROPHOSPHOKINASE"/>
    <property type="match status" value="1"/>
</dbReference>
<dbReference type="EC" id="2.7.6.3" evidence="3"/>
<evidence type="ECO:0000313" key="10">
    <source>
        <dbReference type="EMBL" id="UPT22222.1"/>
    </source>
</evidence>
<comment type="catalytic activity">
    <reaction evidence="1">
        <text>6-hydroxymethyl-7,8-dihydropterin + ATP = (7,8-dihydropterin-6-yl)methyl diphosphate + AMP + H(+)</text>
        <dbReference type="Rhea" id="RHEA:11412"/>
        <dbReference type="ChEBI" id="CHEBI:15378"/>
        <dbReference type="ChEBI" id="CHEBI:30616"/>
        <dbReference type="ChEBI" id="CHEBI:44841"/>
        <dbReference type="ChEBI" id="CHEBI:72950"/>
        <dbReference type="ChEBI" id="CHEBI:456215"/>
        <dbReference type="EC" id="2.7.6.3"/>
    </reaction>
</comment>
<feature type="domain" description="7,8-dihydro-6-hydroxymethylpterin-pyrophosphokinase" evidence="9">
    <location>
        <begin position="95"/>
        <end position="106"/>
    </location>
</feature>
<dbReference type="Gene3D" id="3.30.70.560">
    <property type="entry name" value="7,8-Dihydro-6-hydroxymethylpterin-pyrophosphokinase HPPK"/>
    <property type="match status" value="1"/>
</dbReference>
<evidence type="ECO:0000313" key="11">
    <source>
        <dbReference type="Proteomes" id="UP000832041"/>
    </source>
</evidence>
<evidence type="ECO:0000256" key="1">
    <source>
        <dbReference type="ARBA" id="ARBA00000198"/>
    </source>
</evidence>
<dbReference type="InterPro" id="IPR035907">
    <property type="entry name" value="Hppk_sf"/>
</dbReference>
<keyword evidence="6" id="KW-0418">Kinase</keyword>
<dbReference type="InterPro" id="IPR000550">
    <property type="entry name" value="Hppk"/>
</dbReference>
<dbReference type="PROSITE" id="PS00794">
    <property type="entry name" value="HPPK"/>
    <property type="match status" value="1"/>
</dbReference>
<dbReference type="Pfam" id="PF01288">
    <property type="entry name" value="HPPK"/>
    <property type="match status" value="1"/>
</dbReference>
<evidence type="ECO:0000256" key="5">
    <source>
        <dbReference type="ARBA" id="ARBA00022741"/>
    </source>
</evidence>